<evidence type="ECO:0000256" key="2">
    <source>
        <dbReference type="SAM" id="MobiDB-lite"/>
    </source>
</evidence>
<keyword evidence="1" id="KW-0175">Coiled coil</keyword>
<reference evidence="3" key="1">
    <citation type="journal article" date="2015" name="Nature">
        <title>Complex archaea that bridge the gap between prokaryotes and eukaryotes.</title>
        <authorList>
            <person name="Spang A."/>
            <person name="Saw J.H."/>
            <person name="Jorgensen S.L."/>
            <person name="Zaremba-Niedzwiedzka K."/>
            <person name="Martijn J."/>
            <person name="Lind A.E."/>
            <person name="van Eijk R."/>
            <person name="Schleper C."/>
            <person name="Guy L."/>
            <person name="Ettema T.J."/>
        </authorList>
    </citation>
    <scope>NUCLEOTIDE SEQUENCE</scope>
</reference>
<comment type="caution">
    <text evidence="3">The sequence shown here is derived from an EMBL/GenBank/DDBJ whole genome shotgun (WGS) entry which is preliminary data.</text>
</comment>
<dbReference type="EMBL" id="LAZR01023452">
    <property type="protein sequence ID" value="KKL78445.1"/>
    <property type="molecule type" value="Genomic_DNA"/>
</dbReference>
<feature type="compositionally biased region" description="Basic and acidic residues" evidence="2">
    <location>
        <begin position="1"/>
        <end position="11"/>
    </location>
</feature>
<proteinExistence type="predicted"/>
<feature type="region of interest" description="Disordered" evidence="2">
    <location>
        <begin position="1"/>
        <end position="57"/>
    </location>
</feature>
<name>A0A0F9H9T6_9ZZZZ</name>
<feature type="coiled-coil region" evidence="1">
    <location>
        <begin position="61"/>
        <end position="111"/>
    </location>
</feature>
<accession>A0A0F9H9T6</accession>
<sequence length="471" mass="52447">MVSEARKELFEKITTPEQRSETRRVEEALRLSPEQRITRPGAGRFTGGGLGGRPGPTQAQIQAAKIEAAKEKALIEKTRRKGEERLRTKEAERLRQEKVAKKEKNRLIRERRRIIDAGARVVRKQSRDARTGDVLRIIETRKGGVLIREVRNMTTGETRFERFAPGVGGGARRQTALVTVTAPLKPTALQILNSFIKNPGDFTTTEVIGGVREAGVVPVGARLGFPSVSEKLDVLPEETRKLIEKKSKKNQKKIFDTLAILGLEFTIPITEAVVGLKQLPSAIRSIAKDPKKLKKVPGNIISSFKETGLEITALAKVSPTRAVVRIGGELFVIIASGKVLKVTGKVTGKAVNRINPFLKKVKGGRIIIKTTRGKTTLRVGGTVKRIAEPLSKQARLAGKKVTAVSAQADRLVNLIKTKRIIRKPIPGEKFLSFKTKKLLSRFERRIISKRQLINLDNRIRIEIRWELLRLF</sequence>
<organism evidence="3">
    <name type="scientific">marine sediment metagenome</name>
    <dbReference type="NCBI Taxonomy" id="412755"/>
    <lineage>
        <taxon>unclassified sequences</taxon>
        <taxon>metagenomes</taxon>
        <taxon>ecological metagenomes</taxon>
    </lineage>
</organism>
<protein>
    <submittedName>
        <fullName evidence="3">Uncharacterized protein</fullName>
    </submittedName>
</protein>
<feature type="compositionally biased region" description="Gly residues" evidence="2">
    <location>
        <begin position="44"/>
        <end position="54"/>
    </location>
</feature>
<gene>
    <name evidence="3" type="ORF">LCGC14_2024780</name>
</gene>
<feature type="compositionally biased region" description="Basic and acidic residues" evidence="2">
    <location>
        <begin position="18"/>
        <end position="29"/>
    </location>
</feature>
<evidence type="ECO:0000256" key="1">
    <source>
        <dbReference type="SAM" id="Coils"/>
    </source>
</evidence>
<dbReference type="AlphaFoldDB" id="A0A0F9H9T6"/>
<evidence type="ECO:0000313" key="3">
    <source>
        <dbReference type="EMBL" id="KKL78445.1"/>
    </source>
</evidence>